<dbReference type="CDD" id="cd00769">
    <property type="entry name" value="PheRS_beta_core"/>
    <property type="match status" value="1"/>
</dbReference>
<dbReference type="GO" id="GO:0000287">
    <property type="term" value="F:magnesium ion binding"/>
    <property type="evidence" value="ECO:0007669"/>
    <property type="project" value="UniProtKB-UniRule"/>
</dbReference>
<gene>
    <name evidence="15" type="primary">pheT</name>
    <name evidence="20" type="ORF">ERJ67_00180</name>
</gene>
<dbReference type="InterPro" id="IPR005147">
    <property type="entry name" value="tRNA_synthase_B5-dom"/>
</dbReference>
<dbReference type="InterPro" id="IPR045864">
    <property type="entry name" value="aa-tRNA-synth_II/BPL/LPL"/>
</dbReference>
<dbReference type="Pfam" id="PF03484">
    <property type="entry name" value="B5"/>
    <property type="match status" value="1"/>
</dbReference>
<dbReference type="PROSITE" id="PS50886">
    <property type="entry name" value="TRBD"/>
    <property type="match status" value="1"/>
</dbReference>
<dbReference type="PANTHER" id="PTHR10947:SF0">
    <property type="entry name" value="PHENYLALANINE--TRNA LIGASE BETA SUBUNIT"/>
    <property type="match status" value="1"/>
</dbReference>
<dbReference type="Gene3D" id="3.30.56.10">
    <property type="match status" value="2"/>
</dbReference>
<dbReference type="EC" id="6.1.1.20" evidence="15"/>
<evidence type="ECO:0000256" key="10">
    <source>
        <dbReference type="ARBA" id="ARBA00022842"/>
    </source>
</evidence>
<comment type="catalytic activity">
    <reaction evidence="14 15">
        <text>tRNA(Phe) + L-phenylalanine + ATP = L-phenylalanyl-tRNA(Phe) + AMP + diphosphate + H(+)</text>
        <dbReference type="Rhea" id="RHEA:19413"/>
        <dbReference type="Rhea" id="RHEA-COMP:9668"/>
        <dbReference type="Rhea" id="RHEA-COMP:9699"/>
        <dbReference type="ChEBI" id="CHEBI:15378"/>
        <dbReference type="ChEBI" id="CHEBI:30616"/>
        <dbReference type="ChEBI" id="CHEBI:33019"/>
        <dbReference type="ChEBI" id="CHEBI:58095"/>
        <dbReference type="ChEBI" id="CHEBI:78442"/>
        <dbReference type="ChEBI" id="CHEBI:78531"/>
        <dbReference type="ChEBI" id="CHEBI:456215"/>
        <dbReference type="EC" id="6.1.1.20"/>
    </reaction>
</comment>
<comment type="caution">
    <text evidence="20">The sequence shown here is derived from an EMBL/GenBank/DDBJ whole genome shotgun (WGS) entry which is preliminary data.</text>
</comment>
<dbReference type="GO" id="GO:0009328">
    <property type="term" value="C:phenylalanine-tRNA ligase complex"/>
    <property type="evidence" value="ECO:0007669"/>
    <property type="project" value="TreeGrafter"/>
</dbReference>
<evidence type="ECO:0000256" key="5">
    <source>
        <dbReference type="ARBA" id="ARBA00022555"/>
    </source>
</evidence>
<comment type="subcellular location">
    <subcellularLocation>
        <location evidence="1 15">Cytoplasm</location>
    </subcellularLocation>
</comment>
<dbReference type="InterPro" id="IPR045060">
    <property type="entry name" value="Phe-tRNA-ligase_IIc_bsu"/>
</dbReference>
<feature type="domain" description="TRNA-binding" evidence="17">
    <location>
        <begin position="39"/>
        <end position="153"/>
    </location>
</feature>
<comment type="subunit">
    <text evidence="3 15">Tetramer of two alpha and two beta subunits.</text>
</comment>
<proteinExistence type="inferred from homology"/>
<evidence type="ECO:0000256" key="16">
    <source>
        <dbReference type="PROSITE-ProRule" id="PRU00209"/>
    </source>
</evidence>
<dbReference type="CDD" id="cd02796">
    <property type="entry name" value="tRNA_bind_bactPheRS"/>
    <property type="match status" value="1"/>
</dbReference>
<dbReference type="InterPro" id="IPR036690">
    <property type="entry name" value="Fdx_antiC-bd_sf"/>
</dbReference>
<evidence type="ECO:0000256" key="14">
    <source>
        <dbReference type="ARBA" id="ARBA00049255"/>
    </source>
</evidence>
<feature type="binding site" evidence="15">
    <location>
        <position position="470"/>
    </location>
    <ligand>
        <name>Mg(2+)</name>
        <dbReference type="ChEBI" id="CHEBI:18420"/>
        <note>shared with alpha subunit</note>
    </ligand>
</feature>
<dbReference type="Pfam" id="PF03483">
    <property type="entry name" value="B3_4"/>
    <property type="match status" value="1"/>
</dbReference>
<keyword evidence="5 16" id="KW-0820">tRNA-binding</keyword>
<dbReference type="InterPro" id="IPR012340">
    <property type="entry name" value="NA-bd_OB-fold"/>
</dbReference>
<feature type="binding site" evidence="15">
    <location>
        <position position="474"/>
    </location>
    <ligand>
        <name>Mg(2+)</name>
        <dbReference type="ChEBI" id="CHEBI:18420"/>
        <note>shared with alpha subunit</note>
    </ligand>
</feature>
<evidence type="ECO:0000256" key="8">
    <source>
        <dbReference type="ARBA" id="ARBA00022741"/>
    </source>
</evidence>
<evidence type="ECO:0000256" key="4">
    <source>
        <dbReference type="ARBA" id="ARBA00022490"/>
    </source>
</evidence>
<keyword evidence="7 15" id="KW-0479">Metal-binding</keyword>
<dbReference type="SMART" id="SM00896">
    <property type="entry name" value="FDX-ACB"/>
    <property type="match status" value="1"/>
</dbReference>
<dbReference type="SUPFAM" id="SSF50249">
    <property type="entry name" value="Nucleic acid-binding proteins"/>
    <property type="match status" value="1"/>
</dbReference>
<dbReference type="GO" id="GO:0005524">
    <property type="term" value="F:ATP binding"/>
    <property type="evidence" value="ECO:0007669"/>
    <property type="project" value="UniProtKB-UniRule"/>
</dbReference>
<evidence type="ECO:0000256" key="7">
    <source>
        <dbReference type="ARBA" id="ARBA00022723"/>
    </source>
</evidence>
<dbReference type="Gene3D" id="3.30.70.380">
    <property type="entry name" value="Ferrodoxin-fold anticodon-binding domain"/>
    <property type="match status" value="1"/>
</dbReference>
<dbReference type="Gene3D" id="2.40.50.140">
    <property type="entry name" value="Nucleic acid-binding proteins"/>
    <property type="match status" value="1"/>
</dbReference>
<dbReference type="Pfam" id="PF03147">
    <property type="entry name" value="FDX-ACB"/>
    <property type="match status" value="1"/>
</dbReference>
<dbReference type="InterPro" id="IPR005146">
    <property type="entry name" value="B3/B4_tRNA-bd"/>
</dbReference>
<evidence type="ECO:0000256" key="2">
    <source>
        <dbReference type="ARBA" id="ARBA00008653"/>
    </source>
</evidence>
<sequence>MRFSLRWLRQLVAIEQDAEALGERLTMAGFELEEIIDRRAQAAGVVVGYVEDRQPHPAADKLSVCRVNLGAETVQIVCGATNVRAGIHVPVATLGSHLPAVGLTLKPVRLRGVDSNGMICSLGELGLNSPAPDGICVLEDILEQVPAVGSDIRPSLGLDDQILDLAITANRPDGLSMVGIAREVAALTGAPLSLPASPGIESRGALSSLAPSQDCSLFSLTLLEDLDNGSSPAWVRHRLEAAGLRSINAAVDVTNLVMLETGQPLHVFDADKLHCTDLDDFGLRRGRGSETLACLDGQERQVDGRQLLVTHRDRPVALAGVMGGATAEVDRGTRRVVLEAAAFDSASVRLSARAAGLRTDASSRFERGVPQQATLAAADRAVALLRELCGATLAERRCSSDEQTGRLPRVTLRREAVHRLLGPLCSGELIGDGLICGHLEALGCLLNASPDGWTVEVPASRSLDLLREVDLIEEVARLVGYDQFPSTLPQPLAAGGLDDVQQTERHLRDGLRAAGLNELTHLSLDSGSDNAVAISNPLLADYAHLRTGLRRGLCQAARQNLQQGNGGLWGFELGTVFSQAGGQRLEQQRLGAILCGNPRIGLWQQGGMGQPLDYFAARGALQRVFCSLKLEPREERLSDDPDLHPGQAVALALDGRPIGCFGAIHPVLARAEQLPADTYLLDLDPEALLTAASRPGLVRPSFRPYPLVPAVERDLALVVARSTPVGGLLSSLLEAGKPLLEQVEFLSRFEGGDLANNESSLAFRLRYRADRTLNEADIEPVQVRLLEVLAAQHGARLRG</sequence>
<name>A0A524RR55_9CHRO</name>
<comment type="cofactor">
    <cofactor evidence="15">
        <name>Mg(2+)</name>
        <dbReference type="ChEBI" id="CHEBI:18420"/>
    </cofactor>
    <text evidence="15">Binds 2 magnesium ions per tetramer.</text>
</comment>
<keyword evidence="13 15" id="KW-0030">Aminoacyl-tRNA synthetase</keyword>
<evidence type="ECO:0000259" key="17">
    <source>
        <dbReference type="PROSITE" id="PS50886"/>
    </source>
</evidence>
<feature type="binding site" evidence="15">
    <location>
        <position position="464"/>
    </location>
    <ligand>
        <name>Mg(2+)</name>
        <dbReference type="ChEBI" id="CHEBI:18420"/>
        <note>shared with alpha subunit</note>
    </ligand>
</feature>
<dbReference type="Pfam" id="PF17759">
    <property type="entry name" value="tRNA_synthFbeta"/>
    <property type="match status" value="1"/>
</dbReference>
<evidence type="ECO:0000313" key="21">
    <source>
        <dbReference type="Proteomes" id="UP000317990"/>
    </source>
</evidence>
<dbReference type="SUPFAM" id="SSF54991">
    <property type="entry name" value="Anticodon-binding domain of PheRS"/>
    <property type="match status" value="1"/>
</dbReference>
<evidence type="ECO:0000256" key="13">
    <source>
        <dbReference type="ARBA" id="ARBA00023146"/>
    </source>
</evidence>
<dbReference type="EMBL" id="SRMO01000001">
    <property type="protein sequence ID" value="TGG96814.1"/>
    <property type="molecule type" value="Genomic_DNA"/>
</dbReference>
<dbReference type="Gene3D" id="3.50.40.10">
    <property type="entry name" value="Phenylalanyl-trna Synthetase, Chain B, domain 3"/>
    <property type="match status" value="1"/>
</dbReference>
<dbReference type="GO" id="GO:0006432">
    <property type="term" value="P:phenylalanyl-tRNA aminoacylation"/>
    <property type="evidence" value="ECO:0007669"/>
    <property type="project" value="UniProtKB-UniRule"/>
</dbReference>
<comment type="similarity">
    <text evidence="2 15">Belongs to the phenylalanyl-tRNA synthetase beta subunit family. Type 1 subfamily.</text>
</comment>
<organism evidence="20 21">
    <name type="scientific">Aphanocapsa feldmannii 277cV</name>
    <dbReference type="NCBI Taxonomy" id="2507553"/>
    <lineage>
        <taxon>Bacteria</taxon>
        <taxon>Bacillati</taxon>
        <taxon>Cyanobacteriota</taxon>
        <taxon>Cyanophyceae</taxon>
        <taxon>Oscillatoriophycideae</taxon>
        <taxon>Chroococcales</taxon>
        <taxon>Microcystaceae</taxon>
        <taxon>Aphanocapsa</taxon>
    </lineage>
</organism>
<evidence type="ECO:0000313" key="20">
    <source>
        <dbReference type="EMBL" id="TGG96814.1"/>
    </source>
</evidence>
<dbReference type="GO" id="GO:0000049">
    <property type="term" value="F:tRNA binding"/>
    <property type="evidence" value="ECO:0007669"/>
    <property type="project" value="UniProtKB-UniRule"/>
</dbReference>
<dbReference type="SMART" id="SM00873">
    <property type="entry name" value="B3_4"/>
    <property type="match status" value="1"/>
</dbReference>
<keyword evidence="8 15" id="KW-0547">Nucleotide-binding</keyword>
<dbReference type="PANTHER" id="PTHR10947">
    <property type="entry name" value="PHENYLALANYL-TRNA SYNTHETASE BETA CHAIN AND LEUCINE-RICH REPEAT-CONTAINING PROTEIN 47"/>
    <property type="match status" value="1"/>
</dbReference>
<dbReference type="HAMAP" id="MF_00283">
    <property type="entry name" value="Phe_tRNA_synth_beta1"/>
    <property type="match status" value="1"/>
</dbReference>
<evidence type="ECO:0000256" key="9">
    <source>
        <dbReference type="ARBA" id="ARBA00022840"/>
    </source>
</evidence>
<dbReference type="Pfam" id="PF01588">
    <property type="entry name" value="tRNA_bind"/>
    <property type="match status" value="1"/>
</dbReference>
<keyword evidence="10 15" id="KW-0460">Magnesium</keyword>
<dbReference type="InterPro" id="IPR041616">
    <property type="entry name" value="PheRS_beta_core"/>
</dbReference>
<feature type="domain" description="B5" evidence="19">
    <location>
        <begin position="405"/>
        <end position="486"/>
    </location>
</feature>
<feature type="binding site" evidence="15">
    <location>
        <position position="473"/>
    </location>
    <ligand>
        <name>Mg(2+)</name>
        <dbReference type="ChEBI" id="CHEBI:18420"/>
        <note>shared with alpha subunit</note>
    </ligand>
</feature>
<feature type="domain" description="FDX-ACB" evidence="18">
    <location>
        <begin position="706"/>
        <end position="798"/>
    </location>
</feature>
<evidence type="ECO:0000256" key="12">
    <source>
        <dbReference type="ARBA" id="ARBA00022917"/>
    </source>
</evidence>
<keyword evidence="11 16" id="KW-0694">RNA-binding</keyword>
<reference evidence="20 21" key="1">
    <citation type="journal article" date="2019" name="mSystems">
        <title>Life at home and on the roam: Genomic adaptions reflect the dual lifestyle of an intracellular, facultative symbiont.</title>
        <authorList>
            <person name="Burgsdorf I."/>
        </authorList>
    </citation>
    <scope>NUCLEOTIDE SEQUENCE [LARGE SCALE GENOMIC DNA]</scope>
    <source>
        <strain evidence="20">277cV</strain>
    </source>
</reference>
<protein>
    <recommendedName>
        <fullName evidence="15">Phenylalanine--tRNA ligase beta subunit</fullName>
        <ecNumber evidence="15">6.1.1.20</ecNumber>
    </recommendedName>
    <alternativeName>
        <fullName evidence="15">Phenylalanyl-tRNA synthetase beta subunit</fullName>
        <shortName evidence="15">PheRS</shortName>
    </alternativeName>
</protein>
<evidence type="ECO:0000259" key="18">
    <source>
        <dbReference type="PROSITE" id="PS51447"/>
    </source>
</evidence>
<dbReference type="AlphaFoldDB" id="A0A524RR55"/>
<dbReference type="NCBIfam" id="NF045760">
    <property type="entry name" value="YtpR"/>
    <property type="match status" value="1"/>
</dbReference>
<dbReference type="InterPro" id="IPR020825">
    <property type="entry name" value="Phe-tRNA_synthase-like_B3/B4"/>
</dbReference>
<dbReference type="InterPro" id="IPR009061">
    <property type="entry name" value="DNA-bd_dom_put_sf"/>
</dbReference>
<dbReference type="GO" id="GO:0004826">
    <property type="term" value="F:phenylalanine-tRNA ligase activity"/>
    <property type="evidence" value="ECO:0007669"/>
    <property type="project" value="UniProtKB-UniRule"/>
</dbReference>
<evidence type="ECO:0000256" key="11">
    <source>
        <dbReference type="ARBA" id="ARBA00022884"/>
    </source>
</evidence>
<keyword evidence="12 15" id="KW-0648">Protein biosynthesis</keyword>
<dbReference type="InterPro" id="IPR004532">
    <property type="entry name" value="Phe-tRNA-ligase_IIc_bsu_bact"/>
</dbReference>
<evidence type="ECO:0000256" key="3">
    <source>
        <dbReference type="ARBA" id="ARBA00011209"/>
    </source>
</evidence>
<accession>A0A524RR55</accession>
<dbReference type="Gene3D" id="3.30.930.10">
    <property type="entry name" value="Bira Bifunctional Protein, Domain 2"/>
    <property type="match status" value="1"/>
</dbReference>
<dbReference type="SUPFAM" id="SSF56037">
    <property type="entry name" value="PheT/TilS domain"/>
    <property type="match status" value="1"/>
</dbReference>
<dbReference type="SMART" id="SM00874">
    <property type="entry name" value="B5"/>
    <property type="match status" value="1"/>
</dbReference>
<dbReference type="Proteomes" id="UP000317990">
    <property type="component" value="Unassembled WGS sequence"/>
</dbReference>
<keyword evidence="4 15" id="KW-0963">Cytoplasm</keyword>
<dbReference type="PROSITE" id="PS51447">
    <property type="entry name" value="FDX_ACB"/>
    <property type="match status" value="1"/>
</dbReference>
<dbReference type="InterPro" id="IPR005121">
    <property type="entry name" value="Fdx_antiC-bd"/>
</dbReference>
<evidence type="ECO:0000256" key="1">
    <source>
        <dbReference type="ARBA" id="ARBA00004496"/>
    </source>
</evidence>
<dbReference type="SUPFAM" id="SSF55681">
    <property type="entry name" value="Class II aaRS and biotin synthetases"/>
    <property type="match status" value="1"/>
</dbReference>
<dbReference type="SUPFAM" id="SSF46955">
    <property type="entry name" value="Putative DNA-binding domain"/>
    <property type="match status" value="1"/>
</dbReference>
<evidence type="ECO:0000256" key="15">
    <source>
        <dbReference type="HAMAP-Rule" id="MF_00283"/>
    </source>
</evidence>
<dbReference type="NCBIfam" id="TIGR00472">
    <property type="entry name" value="pheT_bact"/>
    <property type="match status" value="1"/>
</dbReference>
<keyword evidence="6 15" id="KW-0436">Ligase</keyword>
<dbReference type="PROSITE" id="PS51483">
    <property type="entry name" value="B5"/>
    <property type="match status" value="1"/>
</dbReference>
<dbReference type="InterPro" id="IPR002547">
    <property type="entry name" value="tRNA-bd_dom"/>
</dbReference>
<evidence type="ECO:0000259" key="19">
    <source>
        <dbReference type="PROSITE" id="PS51483"/>
    </source>
</evidence>
<keyword evidence="9 15" id="KW-0067">ATP-binding</keyword>
<dbReference type="InterPro" id="IPR033714">
    <property type="entry name" value="tRNA_bind_bactPheRS"/>
</dbReference>
<evidence type="ECO:0000256" key="6">
    <source>
        <dbReference type="ARBA" id="ARBA00022598"/>
    </source>
</evidence>